<gene>
    <name evidence="10" type="ORF">TRITD_4Av1G174580</name>
</gene>
<dbReference type="GO" id="GO:0005737">
    <property type="term" value="C:cytoplasm"/>
    <property type="evidence" value="ECO:0007669"/>
    <property type="project" value="TreeGrafter"/>
</dbReference>
<evidence type="ECO:0000256" key="3">
    <source>
        <dbReference type="ARBA" id="ARBA00022676"/>
    </source>
</evidence>
<dbReference type="GO" id="GO:0016757">
    <property type="term" value="F:glycosyltransferase activity"/>
    <property type="evidence" value="ECO:0007669"/>
    <property type="project" value="UniProtKB-UniRule"/>
</dbReference>
<dbReference type="InterPro" id="IPR029044">
    <property type="entry name" value="Nucleotide-diphossugar_trans"/>
</dbReference>
<reference evidence="10 11" key="1">
    <citation type="submission" date="2017-09" db="EMBL/GenBank/DDBJ databases">
        <authorList>
            <consortium name="International Durum Wheat Genome Sequencing Consortium (IDWGSC)"/>
            <person name="Milanesi L."/>
        </authorList>
    </citation>
    <scope>NUCLEOTIDE SEQUENCE [LARGE SCALE GENOMIC DNA]</scope>
    <source>
        <strain evidence="11">cv. Svevo</strain>
    </source>
</reference>
<dbReference type="PANTHER" id="PTHR21461">
    <property type="entry name" value="GLYCOSYLTRANSFERASE FAMILY 92 PROTEIN"/>
    <property type="match status" value="1"/>
</dbReference>
<comment type="similarity">
    <text evidence="2 8">Belongs to the glycosyltransferase 92 family.</text>
</comment>
<dbReference type="GO" id="GO:0016020">
    <property type="term" value="C:membrane"/>
    <property type="evidence" value="ECO:0007669"/>
    <property type="project" value="UniProtKB-SubCell"/>
</dbReference>
<dbReference type="PANTHER" id="PTHR21461:SF61">
    <property type="entry name" value="GLYCOSYLTRANSFERASE FAMILY 92 PROTEIN"/>
    <property type="match status" value="1"/>
</dbReference>
<evidence type="ECO:0000256" key="4">
    <source>
        <dbReference type="ARBA" id="ARBA00022679"/>
    </source>
</evidence>
<dbReference type="AlphaFoldDB" id="A0A9R0W0I1"/>
<evidence type="ECO:0000256" key="1">
    <source>
        <dbReference type="ARBA" id="ARBA00004167"/>
    </source>
</evidence>
<feature type="region of interest" description="Disordered" evidence="9">
    <location>
        <begin position="105"/>
        <end position="151"/>
    </location>
</feature>
<evidence type="ECO:0000313" key="10">
    <source>
        <dbReference type="EMBL" id="VAH94137.1"/>
    </source>
</evidence>
<dbReference type="Gramene" id="TRITD4Av1G174580.2">
    <property type="protein sequence ID" value="TRITD4Av1G174580.2"/>
    <property type="gene ID" value="TRITD4Av1G174580"/>
</dbReference>
<keyword evidence="7" id="KW-0472">Membrane</keyword>
<keyword evidence="5" id="KW-0812">Transmembrane</keyword>
<evidence type="ECO:0000256" key="9">
    <source>
        <dbReference type="SAM" id="MobiDB-lite"/>
    </source>
</evidence>
<evidence type="ECO:0000256" key="2">
    <source>
        <dbReference type="ARBA" id="ARBA00007647"/>
    </source>
</evidence>
<evidence type="ECO:0000256" key="5">
    <source>
        <dbReference type="ARBA" id="ARBA00022692"/>
    </source>
</evidence>
<dbReference type="Proteomes" id="UP000324705">
    <property type="component" value="Chromosome 4A"/>
</dbReference>
<keyword evidence="11" id="KW-1185">Reference proteome</keyword>
<dbReference type="OMA" id="ANCPGRA"/>
<keyword evidence="4 8" id="KW-0808">Transferase</keyword>
<dbReference type="InterPro" id="IPR008166">
    <property type="entry name" value="Glyco_transf_92"/>
</dbReference>
<accession>A0A9R0W0I1</accession>
<proteinExistence type="inferred from homology"/>
<dbReference type="SUPFAM" id="SSF53448">
    <property type="entry name" value="Nucleotide-diphospho-sugar transferases"/>
    <property type="match status" value="1"/>
</dbReference>
<name>A0A9R0W0I1_TRITD</name>
<dbReference type="EC" id="2.4.1.-" evidence="8"/>
<organism evidence="10 11">
    <name type="scientific">Triticum turgidum subsp. durum</name>
    <name type="common">Durum wheat</name>
    <name type="synonym">Triticum durum</name>
    <dbReference type="NCBI Taxonomy" id="4567"/>
    <lineage>
        <taxon>Eukaryota</taxon>
        <taxon>Viridiplantae</taxon>
        <taxon>Streptophyta</taxon>
        <taxon>Embryophyta</taxon>
        <taxon>Tracheophyta</taxon>
        <taxon>Spermatophyta</taxon>
        <taxon>Magnoliopsida</taxon>
        <taxon>Liliopsida</taxon>
        <taxon>Poales</taxon>
        <taxon>Poaceae</taxon>
        <taxon>BOP clade</taxon>
        <taxon>Pooideae</taxon>
        <taxon>Triticodae</taxon>
        <taxon>Triticeae</taxon>
        <taxon>Triticinae</taxon>
        <taxon>Triticum</taxon>
    </lineage>
</organism>
<feature type="region of interest" description="Disordered" evidence="9">
    <location>
        <begin position="72"/>
        <end position="93"/>
    </location>
</feature>
<dbReference type="Pfam" id="PF01697">
    <property type="entry name" value="Glyco_transf_92"/>
    <property type="match status" value="1"/>
</dbReference>
<comment type="subcellular location">
    <subcellularLocation>
        <location evidence="1">Membrane</location>
        <topology evidence="1">Single-pass membrane protein</topology>
    </subcellularLocation>
</comment>
<keyword evidence="6" id="KW-1133">Transmembrane helix</keyword>
<evidence type="ECO:0000313" key="11">
    <source>
        <dbReference type="Proteomes" id="UP000324705"/>
    </source>
</evidence>
<dbReference type="EMBL" id="LT934117">
    <property type="protein sequence ID" value="VAH94137.1"/>
    <property type="molecule type" value="Genomic_DNA"/>
</dbReference>
<evidence type="ECO:0000256" key="7">
    <source>
        <dbReference type="ARBA" id="ARBA00023136"/>
    </source>
</evidence>
<keyword evidence="3 8" id="KW-0328">Glycosyltransferase</keyword>
<sequence>MAHYRRRGCLRRALTIAGGVSAGLLLLAGGHTYAHGQLFSPGLLPLGLGADRSPSFAPPPFALSPLPPYLLSDSEADASPPQPEANLPRRLLPLHRTPPPFALSPLRPYLVSDSESDAEPPQPETTLPRRLRPLHRSPPPSPFLGLDSEADRSHDDADAVLLPDWEVLVLTDAEPGAKATCAFQGGASSPASALGRLPGSGRHAYICPMREPARSLQPLQAPVLLPTSASSADCPGRALLNWTGRIAFSSATLDSGDVLVFAKGVNHVAGGVQCLYRYCGETHAVVASFPAITSVQQVTRCPAPPIHLNSRNTEFRVTVAATGEDPIPTLVTYRPRQSESGSLVAPEKNLICACTMIHNVSKFLREWVLYHAAIGVDHFILYDNGSKDDLADQVAQLRSAGIKISTVPWPWIKMQEAGFSHCAATHQSSCRWMAFIDVDEFVFSPNWERSEKPSKSMLEEIVQVDPDVGQVYLWCFDFGPSGQTSHPQEGVIQGYTCRLKRFLRHKSLVLLAAVDHSLENAIHHFTLKAGFKSIRSMQARVNHYKYQAWTEFKHKFKRRVSAYVADWRDPINLESADRAPGLGVDGVEPVDWAQRYCDIKDNLLQKLSSRWFGNGLGSPGSQDT</sequence>
<protein>
    <recommendedName>
        <fullName evidence="8">Glycosyltransferase family 92 protein</fullName>
        <ecNumber evidence="8">2.4.1.-</ecNumber>
    </recommendedName>
</protein>
<evidence type="ECO:0000256" key="6">
    <source>
        <dbReference type="ARBA" id="ARBA00022989"/>
    </source>
</evidence>
<evidence type="ECO:0000256" key="8">
    <source>
        <dbReference type="RuleBase" id="RU366017"/>
    </source>
</evidence>